<organism evidence="2 3">
    <name type="scientific">Zalerion maritima</name>
    <dbReference type="NCBI Taxonomy" id="339359"/>
    <lineage>
        <taxon>Eukaryota</taxon>
        <taxon>Fungi</taxon>
        <taxon>Dikarya</taxon>
        <taxon>Ascomycota</taxon>
        <taxon>Pezizomycotina</taxon>
        <taxon>Sordariomycetes</taxon>
        <taxon>Lulworthiomycetidae</taxon>
        <taxon>Lulworthiales</taxon>
        <taxon>Lulworthiaceae</taxon>
        <taxon>Zalerion</taxon>
    </lineage>
</organism>
<dbReference type="EMBL" id="JAKWBI020001209">
    <property type="protein sequence ID" value="KAJ2891106.1"/>
    <property type="molecule type" value="Genomic_DNA"/>
</dbReference>
<feature type="compositionally biased region" description="Basic and acidic residues" evidence="1">
    <location>
        <begin position="18"/>
        <end position="40"/>
    </location>
</feature>
<dbReference type="SUPFAM" id="SSF56112">
    <property type="entry name" value="Protein kinase-like (PK-like)"/>
    <property type="match status" value="1"/>
</dbReference>
<feature type="region of interest" description="Disordered" evidence="1">
    <location>
        <begin position="400"/>
        <end position="504"/>
    </location>
</feature>
<evidence type="ECO:0000256" key="1">
    <source>
        <dbReference type="SAM" id="MobiDB-lite"/>
    </source>
</evidence>
<dbReference type="AlphaFoldDB" id="A0AAD5RG16"/>
<evidence type="ECO:0000313" key="2">
    <source>
        <dbReference type="EMBL" id="KAJ2891106.1"/>
    </source>
</evidence>
<evidence type="ECO:0000313" key="3">
    <source>
        <dbReference type="Proteomes" id="UP001201980"/>
    </source>
</evidence>
<comment type="caution">
    <text evidence="2">The sequence shown here is derived from an EMBL/GenBank/DDBJ whole genome shotgun (WGS) entry which is preliminary data.</text>
</comment>
<dbReference type="InterPro" id="IPR011009">
    <property type="entry name" value="Kinase-like_dom_sf"/>
</dbReference>
<sequence length="774" mass="87438">MAEVQPEAAGSGGLSQQRAEEAEQQRQREQQRAEKAEQQTRRTTLAEYIEACPELVFTKFAAETNKSLTSQGSITTPRHKLCPARLLPWSDFLEQQKTTFGTLYSTFPTQTEAFETRSFLRGLGERISKKKVANEKDLEYFQHNSVEDPVKSIVERLAIKDGIRDEFDIRDGVVFENHPSAISDVAEEVVDRQATRPRPRTLGQARLDLNQLRPDQICVYRYDDGDMARRSMAYIVEYKAPHKLTPPHLRLGLRPMNIYEEVVNRVTQPTVEDAESLFQYHADKLAAAAITQTFHYMIEGGLDYGLLTTGEAIVFLKIDWADPTILYYHLAEPGPEVLAHPDNFRRFTAVGQVLAFTLMALGSPGRRREHGQEERQLAIKRLKTWTEDYETILRSIPISERKAPPSSPGYKPRTYKAVDRSPYLLRAKKNRAARDHPDVSVMAKNRPPEPSDDESETQRPGTPSPTQPRNRGQGAQHSQRGLARRPRGDGGQGSSSRRADGRSRQYCTQKCLLGSVGGGLLDEKCPNVRLHRGRSGGVYHPVDHAKWLGLLREQLRRTLDDGVVRIGKEGARGVLFQVTLLVYGYTFVSKGTVPEFVEDLEHEAAVYQRLRPIQGVCVPVYLGTIDLRDISRTYYYDFRVRIVYMMFLSWVGSSLNEAGTLDAMGESPVRELIRSLRGLHAMGVAHTDVRKPNALWCQETGRVMMVDFERAVLMDPPRRPLAQVVPNKRARTPDGMDFCKAAGQASCNVGYSRMMWNDISAAKSTFPSRNYIDT</sequence>
<dbReference type="Proteomes" id="UP001201980">
    <property type="component" value="Unassembled WGS sequence"/>
</dbReference>
<dbReference type="PANTHER" id="PTHR37171:SF1">
    <property type="entry name" value="SERINE_THREONINE-PROTEIN KINASE YRZF-RELATED"/>
    <property type="match status" value="1"/>
</dbReference>
<dbReference type="PANTHER" id="PTHR37171">
    <property type="entry name" value="SERINE/THREONINE-PROTEIN KINASE YRZF-RELATED"/>
    <property type="match status" value="1"/>
</dbReference>
<feature type="region of interest" description="Disordered" evidence="1">
    <location>
        <begin position="1"/>
        <end position="40"/>
    </location>
</feature>
<reference evidence="2" key="1">
    <citation type="submission" date="2022-07" db="EMBL/GenBank/DDBJ databases">
        <title>Draft genome sequence of Zalerion maritima ATCC 34329, a (micro)plastics degrading marine fungus.</title>
        <authorList>
            <person name="Paco A."/>
            <person name="Goncalves M.F.M."/>
            <person name="Rocha-Santos T.A.P."/>
            <person name="Alves A."/>
        </authorList>
    </citation>
    <scope>NUCLEOTIDE SEQUENCE</scope>
    <source>
        <strain evidence="2">ATCC 34329</strain>
    </source>
</reference>
<protein>
    <recommendedName>
        <fullName evidence="4">Protein kinase domain-containing protein</fullName>
    </recommendedName>
</protein>
<proteinExistence type="predicted"/>
<name>A0AAD5RG16_9PEZI</name>
<feature type="compositionally biased region" description="Polar residues" evidence="1">
    <location>
        <begin position="467"/>
        <end position="479"/>
    </location>
</feature>
<dbReference type="InterPro" id="IPR052396">
    <property type="entry name" value="Meiotic_Drive_Suppr_Kinase"/>
</dbReference>
<evidence type="ECO:0008006" key="4">
    <source>
        <dbReference type="Google" id="ProtNLM"/>
    </source>
</evidence>
<gene>
    <name evidence="2" type="ORF">MKZ38_000915</name>
</gene>
<keyword evidence="3" id="KW-1185">Reference proteome</keyword>
<accession>A0AAD5RG16</accession>